<reference evidence="1" key="1">
    <citation type="submission" date="2022-07" db="EMBL/GenBank/DDBJ databases">
        <title>Genome Sequence of Leucocoprinus birnbaumii.</title>
        <authorList>
            <person name="Buettner E."/>
        </authorList>
    </citation>
    <scope>NUCLEOTIDE SEQUENCE</scope>
    <source>
        <strain evidence="1">VT141</strain>
    </source>
</reference>
<dbReference type="EMBL" id="JANIEX010000890">
    <property type="protein sequence ID" value="KAJ3562262.1"/>
    <property type="molecule type" value="Genomic_DNA"/>
</dbReference>
<evidence type="ECO:0000313" key="2">
    <source>
        <dbReference type="Proteomes" id="UP001213000"/>
    </source>
</evidence>
<gene>
    <name evidence="1" type="ORF">NP233_g9685</name>
</gene>
<organism evidence="1 2">
    <name type="scientific">Leucocoprinus birnbaumii</name>
    <dbReference type="NCBI Taxonomy" id="56174"/>
    <lineage>
        <taxon>Eukaryota</taxon>
        <taxon>Fungi</taxon>
        <taxon>Dikarya</taxon>
        <taxon>Basidiomycota</taxon>
        <taxon>Agaricomycotina</taxon>
        <taxon>Agaricomycetes</taxon>
        <taxon>Agaricomycetidae</taxon>
        <taxon>Agaricales</taxon>
        <taxon>Agaricineae</taxon>
        <taxon>Agaricaceae</taxon>
        <taxon>Leucocoprinus</taxon>
    </lineage>
</organism>
<accession>A0AAD5YSM7</accession>
<dbReference type="Proteomes" id="UP001213000">
    <property type="component" value="Unassembled WGS sequence"/>
</dbReference>
<keyword evidence="2" id="KW-1185">Reference proteome</keyword>
<proteinExistence type="predicted"/>
<name>A0AAD5YSM7_9AGAR</name>
<protein>
    <submittedName>
        <fullName evidence="1">Uncharacterized protein</fullName>
    </submittedName>
</protein>
<evidence type="ECO:0000313" key="1">
    <source>
        <dbReference type="EMBL" id="KAJ3562262.1"/>
    </source>
</evidence>
<dbReference type="AlphaFoldDB" id="A0AAD5YSM7"/>
<comment type="caution">
    <text evidence="1">The sequence shown here is derived from an EMBL/GenBank/DDBJ whole genome shotgun (WGS) entry which is preliminary data.</text>
</comment>
<sequence length="714" mass="80528">MVDEKSLPSRSTHNPTNLLNRVPHNTQSFFFKFIPSFAHPSNYATSGSDSTGYYRAHKITGYYNTNAQSLLLNYSPSYIGTVPLEEMPSDWEIWSDVGVRLSSDFELQIIRPSPPIPRGFTRKALRGKLANWFCDPHRRSNLFFIEDPDTFDDAERVTAAAQDTVSICQHANRLGAACKATMVTGVGNAILFVALQLAARCLPYRMIGARELMESSPSLFERSMEEQFDALIVRPWKQLAVSHPDYLEAPLVIILDLAQPDLLAQHYMPFLKCLNQYMSLLPSPLLFVVCTSPSLKESIDFESSWEHHRVCCWDSDARRDEETILRFALLSIPSDDLRNVVRTEVWPTEADISILMGAIGGITEFAGVVTAFITNLGIRFRTDSPQIRLNTVLRLIADSPLSTPANPLRGLDHFLLRFLAEIPPPALEDSILVISFAFLYLSDMTGGFPYYIIPLFLRIEQDGAYEIWDRVSWTVRGNADMVRRSFWDFLIDPWRSGDFHMVWKRSRSKILESAIATLSSSLYTPDSMGQFMYWGQSLPVIGNQRTLARHAQLILHLSINCFVSETRTTIRSGGLSHSIAKKLKDFDYRKIAYACLRVSLAKFATFLVSLYDAHDLFPDIVRTEAITPTDKLLVQKCSGVIPPLDMRDLIDLKWGSKETFGFILLGYGQKTVLVVLYDDIAASNDPIPKDGEPGMADHQTGAVTIYTLDMLDDL</sequence>